<dbReference type="InterPro" id="IPR031322">
    <property type="entry name" value="Shikimate/glucono_kinase"/>
</dbReference>
<keyword evidence="7" id="KW-0479">Metal-binding</keyword>
<gene>
    <name evidence="7" type="primary">aroK</name>
    <name evidence="9" type="ORF">HNQ70_002203</name>
</gene>
<dbReference type="EC" id="2.7.1.71" evidence="7"/>
<dbReference type="Proteomes" id="UP000532440">
    <property type="component" value="Unassembled WGS sequence"/>
</dbReference>
<comment type="cofactor">
    <cofactor evidence="7">
        <name>Mg(2+)</name>
        <dbReference type="ChEBI" id="CHEBI:18420"/>
    </cofactor>
    <text evidence="7">Binds 1 Mg(2+) ion per subunit.</text>
</comment>
<keyword evidence="2 7" id="KW-0808">Transferase</keyword>
<proteinExistence type="inferred from homology"/>
<comment type="subcellular location">
    <subcellularLocation>
        <location evidence="7">Cytoplasm</location>
    </subcellularLocation>
</comment>
<sequence length="265" mass="28777">MTAKTPDETAFLAQLGMRVRRARARTGLTRRRLAALSGVSERYLAQLEAGDGNGSILLIRRVAAALAVELTELIGQPVDVSRHGRIALVGVRGAGKSTLGARLADRLGMPFIELTHEIARDLGAPLESFIAQEGQHAYREAERRALSRVVDAHERCVIAAGGSLVLEPQAYQLLRSRCFTVWLKATPEDHIARLIAQRDLRPLQGRENAPAELRMLLAQRERLYALADFTIDTSANDEATCLTLLLEAVREAGIAAPPSEPGPPG</sequence>
<dbReference type="GO" id="GO:0005829">
    <property type="term" value="C:cytosol"/>
    <property type="evidence" value="ECO:0007669"/>
    <property type="project" value="TreeGrafter"/>
</dbReference>
<dbReference type="NCBIfam" id="NF006015">
    <property type="entry name" value="PRK08154.1"/>
    <property type="match status" value="1"/>
</dbReference>
<dbReference type="Pfam" id="PF01381">
    <property type="entry name" value="HTH_3"/>
    <property type="match status" value="1"/>
</dbReference>
<dbReference type="GO" id="GO:0005524">
    <property type="term" value="F:ATP binding"/>
    <property type="evidence" value="ECO:0007669"/>
    <property type="project" value="UniProtKB-UniRule"/>
</dbReference>
<evidence type="ECO:0000256" key="5">
    <source>
        <dbReference type="ARBA" id="ARBA00022840"/>
    </source>
</evidence>
<feature type="binding site" evidence="7">
    <location>
        <position position="220"/>
    </location>
    <ligand>
        <name>substrate</name>
    </ligand>
</feature>
<dbReference type="UniPathway" id="UPA00053">
    <property type="reaction ID" value="UER00088"/>
</dbReference>
<dbReference type="GO" id="GO:0009423">
    <property type="term" value="P:chorismate biosynthetic process"/>
    <property type="evidence" value="ECO:0007669"/>
    <property type="project" value="UniProtKB-UniRule"/>
</dbReference>
<keyword evidence="3 7" id="KW-0547">Nucleotide-binding</keyword>
<dbReference type="PROSITE" id="PS50943">
    <property type="entry name" value="HTH_CROC1"/>
    <property type="match status" value="1"/>
</dbReference>
<dbReference type="GO" id="GO:0000287">
    <property type="term" value="F:magnesium ion binding"/>
    <property type="evidence" value="ECO:0007669"/>
    <property type="project" value="UniProtKB-UniRule"/>
</dbReference>
<keyword evidence="1 7" id="KW-0028">Amino-acid biosynthesis</keyword>
<dbReference type="RefSeq" id="WP_183967358.1">
    <property type="nucleotide sequence ID" value="NZ_BAABEW010000002.1"/>
</dbReference>
<dbReference type="Pfam" id="PF01202">
    <property type="entry name" value="SKI"/>
    <property type="match status" value="1"/>
</dbReference>
<dbReference type="SUPFAM" id="SSF47413">
    <property type="entry name" value="lambda repressor-like DNA-binding domains"/>
    <property type="match status" value="1"/>
</dbReference>
<evidence type="ECO:0000256" key="4">
    <source>
        <dbReference type="ARBA" id="ARBA00022777"/>
    </source>
</evidence>
<dbReference type="InterPro" id="IPR010982">
    <property type="entry name" value="Lambda_DNA-bd_dom_sf"/>
</dbReference>
<organism evidence="9 10">
    <name type="scientific">Quisquiliibacterium transsilvanicum</name>
    <dbReference type="NCBI Taxonomy" id="1549638"/>
    <lineage>
        <taxon>Bacteria</taxon>
        <taxon>Pseudomonadati</taxon>
        <taxon>Pseudomonadota</taxon>
        <taxon>Betaproteobacteria</taxon>
        <taxon>Burkholderiales</taxon>
        <taxon>Burkholderiaceae</taxon>
        <taxon>Quisquiliibacterium</taxon>
    </lineage>
</organism>
<comment type="caution">
    <text evidence="9">The sequence shown here is derived from an EMBL/GenBank/DDBJ whole genome shotgun (WGS) entry which is preliminary data.</text>
</comment>
<dbReference type="EMBL" id="JACHGB010000004">
    <property type="protein sequence ID" value="MBB5272189.1"/>
    <property type="molecule type" value="Genomic_DNA"/>
</dbReference>
<dbReference type="Gene3D" id="3.40.50.300">
    <property type="entry name" value="P-loop containing nucleotide triphosphate hydrolases"/>
    <property type="match status" value="1"/>
</dbReference>
<evidence type="ECO:0000256" key="7">
    <source>
        <dbReference type="HAMAP-Rule" id="MF_00109"/>
    </source>
</evidence>
<dbReference type="HAMAP" id="MF_00109">
    <property type="entry name" value="Shikimate_kinase"/>
    <property type="match status" value="1"/>
</dbReference>
<feature type="binding site" evidence="7">
    <location>
        <position position="97"/>
    </location>
    <ligand>
        <name>Mg(2+)</name>
        <dbReference type="ChEBI" id="CHEBI:18420"/>
    </ligand>
</feature>
<dbReference type="InterPro" id="IPR000623">
    <property type="entry name" value="Shikimate_kinase/TSH1"/>
</dbReference>
<keyword evidence="4 7" id="KW-0418">Kinase</keyword>
<evidence type="ECO:0000313" key="9">
    <source>
        <dbReference type="EMBL" id="MBB5272189.1"/>
    </source>
</evidence>
<evidence type="ECO:0000256" key="6">
    <source>
        <dbReference type="ARBA" id="ARBA00023141"/>
    </source>
</evidence>
<evidence type="ECO:0000313" key="10">
    <source>
        <dbReference type="Proteomes" id="UP000532440"/>
    </source>
</evidence>
<dbReference type="CDD" id="cd00093">
    <property type="entry name" value="HTH_XRE"/>
    <property type="match status" value="1"/>
</dbReference>
<dbReference type="PANTHER" id="PTHR21087:SF16">
    <property type="entry name" value="SHIKIMATE KINASE 1, CHLOROPLASTIC"/>
    <property type="match status" value="1"/>
</dbReference>
<dbReference type="GO" id="GO:0009073">
    <property type="term" value="P:aromatic amino acid family biosynthetic process"/>
    <property type="evidence" value="ECO:0007669"/>
    <property type="project" value="UniProtKB-KW"/>
</dbReference>
<evidence type="ECO:0000256" key="1">
    <source>
        <dbReference type="ARBA" id="ARBA00022605"/>
    </source>
</evidence>
<dbReference type="SMART" id="SM00530">
    <property type="entry name" value="HTH_XRE"/>
    <property type="match status" value="1"/>
</dbReference>
<comment type="function">
    <text evidence="7">Catalyzes the specific phosphorylation of the 3-hydroxyl group of shikimic acid using ATP as a cosubstrate.</text>
</comment>
<keyword evidence="6 7" id="KW-0057">Aromatic amino acid biosynthesis</keyword>
<dbReference type="InterPro" id="IPR001387">
    <property type="entry name" value="Cro/C1-type_HTH"/>
</dbReference>
<evidence type="ECO:0000256" key="2">
    <source>
        <dbReference type="ARBA" id="ARBA00022679"/>
    </source>
</evidence>
<dbReference type="InterPro" id="IPR027417">
    <property type="entry name" value="P-loop_NTPase"/>
</dbReference>
<feature type="binding site" evidence="7">
    <location>
        <begin position="93"/>
        <end position="98"/>
    </location>
    <ligand>
        <name>ATP</name>
        <dbReference type="ChEBI" id="CHEBI:30616"/>
    </ligand>
</feature>
<keyword evidence="10" id="KW-1185">Reference proteome</keyword>
<dbReference type="Gene3D" id="1.10.260.40">
    <property type="entry name" value="lambda repressor-like DNA-binding domains"/>
    <property type="match status" value="1"/>
</dbReference>
<dbReference type="GO" id="GO:0008652">
    <property type="term" value="P:amino acid biosynthetic process"/>
    <property type="evidence" value="ECO:0007669"/>
    <property type="project" value="UniProtKB-KW"/>
</dbReference>
<dbReference type="PANTHER" id="PTHR21087">
    <property type="entry name" value="SHIKIMATE KINASE"/>
    <property type="match status" value="1"/>
</dbReference>
<keyword evidence="7" id="KW-0963">Cytoplasm</keyword>
<dbReference type="CDD" id="cd00464">
    <property type="entry name" value="SK"/>
    <property type="match status" value="1"/>
</dbReference>
<feature type="binding site" evidence="7">
    <location>
        <position position="201"/>
    </location>
    <ligand>
        <name>ATP</name>
        <dbReference type="ChEBI" id="CHEBI:30616"/>
    </ligand>
</feature>
<reference evidence="9 10" key="1">
    <citation type="submission" date="2020-08" db="EMBL/GenBank/DDBJ databases">
        <title>Genomic Encyclopedia of Type Strains, Phase IV (KMG-IV): sequencing the most valuable type-strain genomes for metagenomic binning, comparative biology and taxonomic classification.</title>
        <authorList>
            <person name="Goeker M."/>
        </authorList>
    </citation>
    <scope>NUCLEOTIDE SEQUENCE [LARGE SCALE GENOMIC DNA]</scope>
    <source>
        <strain evidence="9 10">DSM 29781</strain>
    </source>
</reference>
<feature type="binding site" evidence="7">
    <location>
        <position position="139"/>
    </location>
    <ligand>
        <name>substrate</name>
    </ligand>
</feature>
<feature type="binding site" evidence="7">
    <location>
        <position position="162"/>
    </location>
    <ligand>
        <name>substrate</name>
    </ligand>
</feature>
<dbReference type="AlphaFoldDB" id="A0A7W8M9K8"/>
<accession>A0A7W8M9K8</accession>
<comment type="pathway">
    <text evidence="7">Metabolic intermediate biosynthesis; chorismate biosynthesis; chorismate from D-erythrose 4-phosphate and phosphoenolpyruvate: step 5/7.</text>
</comment>
<comment type="caution">
    <text evidence="7">Lacks conserved residue(s) required for the propagation of feature annotation.</text>
</comment>
<dbReference type="SUPFAM" id="SSF52540">
    <property type="entry name" value="P-loop containing nucleoside triphosphate hydrolases"/>
    <property type="match status" value="1"/>
</dbReference>
<feature type="domain" description="HTH cro/C1-type" evidence="8">
    <location>
        <begin position="19"/>
        <end position="73"/>
    </location>
</feature>
<dbReference type="PRINTS" id="PR01100">
    <property type="entry name" value="SHIKIMTKNASE"/>
</dbReference>
<name>A0A7W8M9K8_9BURK</name>
<protein>
    <recommendedName>
        <fullName evidence="7">Shikimate kinase</fullName>
        <shortName evidence="7">SK</shortName>
        <ecNumber evidence="7">2.7.1.71</ecNumber>
    </recommendedName>
</protein>
<comment type="catalytic activity">
    <reaction evidence="7">
        <text>shikimate + ATP = 3-phosphoshikimate + ADP + H(+)</text>
        <dbReference type="Rhea" id="RHEA:13121"/>
        <dbReference type="ChEBI" id="CHEBI:15378"/>
        <dbReference type="ChEBI" id="CHEBI:30616"/>
        <dbReference type="ChEBI" id="CHEBI:36208"/>
        <dbReference type="ChEBI" id="CHEBI:145989"/>
        <dbReference type="ChEBI" id="CHEBI:456216"/>
        <dbReference type="EC" id="2.7.1.71"/>
    </reaction>
</comment>
<evidence type="ECO:0000259" key="8">
    <source>
        <dbReference type="PROSITE" id="PS50943"/>
    </source>
</evidence>
<keyword evidence="5 7" id="KW-0067">ATP-binding</keyword>
<keyword evidence="7" id="KW-0460">Magnesium</keyword>
<comment type="similarity">
    <text evidence="7">Belongs to the shikimate kinase family.</text>
</comment>
<dbReference type="GO" id="GO:0003677">
    <property type="term" value="F:DNA binding"/>
    <property type="evidence" value="ECO:0007669"/>
    <property type="project" value="InterPro"/>
</dbReference>
<evidence type="ECO:0000256" key="3">
    <source>
        <dbReference type="ARBA" id="ARBA00022741"/>
    </source>
</evidence>
<comment type="subunit">
    <text evidence="7">Monomer.</text>
</comment>
<dbReference type="GO" id="GO:0004765">
    <property type="term" value="F:shikimate kinase activity"/>
    <property type="evidence" value="ECO:0007669"/>
    <property type="project" value="UniProtKB-UniRule"/>
</dbReference>